<dbReference type="PANTHER" id="PTHR44757">
    <property type="entry name" value="DIGUANYLATE CYCLASE DGCP"/>
    <property type="match status" value="1"/>
</dbReference>
<dbReference type="InterPro" id="IPR035965">
    <property type="entry name" value="PAS-like_dom_sf"/>
</dbReference>
<evidence type="ECO:0000259" key="3">
    <source>
        <dbReference type="PROSITE" id="PS50113"/>
    </source>
</evidence>
<keyword evidence="1" id="KW-0175">Coiled coil</keyword>
<dbReference type="NCBIfam" id="TIGR00229">
    <property type="entry name" value="sensory_box"/>
    <property type="match status" value="1"/>
</dbReference>
<accession>A0A221KK09</accession>
<organism evidence="4 5">
    <name type="scientific">Vitreoscilla filiformis</name>
    <dbReference type="NCBI Taxonomy" id="63"/>
    <lineage>
        <taxon>Bacteria</taxon>
        <taxon>Pseudomonadati</taxon>
        <taxon>Pseudomonadota</taxon>
        <taxon>Betaproteobacteria</taxon>
        <taxon>Neisseriales</taxon>
        <taxon>Neisseriaceae</taxon>
        <taxon>Vitreoscilla</taxon>
    </lineage>
</organism>
<name>A0A221KK09_VITFI</name>
<geneLocation type="plasmid" evidence="5">
    <name>pvf1</name>
</geneLocation>
<reference evidence="4 5" key="1">
    <citation type="submission" date="2017-07" db="EMBL/GenBank/DDBJ databases">
        <title>Complete Genome Sequence of the cosmetic ferment Vitreoscilla filiformis (ATCC15551).</title>
        <authorList>
            <person name="Contreras S."/>
            <person name="Sagory-Zalkind P."/>
            <person name="Blanquart H."/>
            <person name="Iltis A."/>
            <person name="Morand S.C."/>
        </authorList>
    </citation>
    <scope>NUCLEOTIDE SEQUENCE [LARGE SCALE GENOMIC DNA]</scope>
    <source>
        <strain evidence="4 5">ATCC 15551</strain>
        <plasmid evidence="5">Plasmid pvf1</plasmid>
    </source>
</reference>
<dbReference type="Pfam" id="PF17149">
    <property type="entry name" value="CHASE5"/>
    <property type="match status" value="1"/>
</dbReference>
<protein>
    <recommendedName>
        <fullName evidence="3">PAC domain-containing protein</fullName>
    </recommendedName>
</protein>
<feature type="coiled-coil region" evidence="1">
    <location>
        <begin position="241"/>
        <end position="268"/>
    </location>
</feature>
<dbReference type="PANTHER" id="PTHR44757:SF2">
    <property type="entry name" value="BIOFILM ARCHITECTURE MAINTENANCE PROTEIN MBAA"/>
    <property type="match status" value="1"/>
</dbReference>
<evidence type="ECO:0000313" key="5">
    <source>
        <dbReference type="Proteomes" id="UP000199729"/>
    </source>
</evidence>
<dbReference type="KEGG" id="vff:VITFI_CDS3436"/>
<proteinExistence type="predicted"/>
<dbReference type="AlphaFoldDB" id="A0A221KK09"/>
<sequence length="438" mass="49259">MRHMNALTRALAWLNLRLGLESWVTRQLLQRALLIGGMASIVVSAYQSFDTYRQQQTELREHLDAIANYVTPALVESLWAFNDAQTHTQLAGLIHEKSVSAVVLKQPDLPDQRHGRPRLSPHTLERVVPLSHTENGKTHPLGTLHLLHDLEEDYRQLLDHMVLSSLGNAVVILLVILISLITYHTFVQQRLAAIVAELSHTGPQDLIATSQDTTPRKPARDEIDELTHAIVQLKAKGGAALALLEQKNQTLQETLDELTQAKRLLRTVIDTAPVRIFWKDRHSRYLGCNRLFAQDAGTSSPQSLVGQTDDDMTWVAQADLYRADDRAVMETLKPNIGYEEPQTRPDGGTAWLRTSKVPMLDDAGQAVGVVGVYDDITRHKEAERQLAEQLDELLRWQDLMLDREDRILELKGEVNVLLARLGEPSRYDHTLPITAPPP</sequence>
<dbReference type="Pfam" id="PF08448">
    <property type="entry name" value="PAS_4"/>
    <property type="match status" value="1"/>
</dbReference>
<dbReference type="InterPro" id="IPR000700">
    <property type="entry name" value="PAS-assoc_C"/>
</dbReference>
<keyword evidence="4" id="KW-0614">Plasmid</keyword>
<evidence type="ECO:0000313" key="4">
    <source>
        <dbReference type="EMBL" id="ASM79213.1"/>
    </source>
</evidence>
<dbReference type="PROSITE" id="PS50113">
    <property type="entry name" value="PAC"/>
    <property type="match status" value="1"/>
</dbReference>
<keyword evidence="2" id="KW-0472">Membrane</keyword>
<dbReference type="InterPro" id="IPR052155">
    <property type="entry name" value="Biofilm_reg_signaling"/>
</dbReference>
<keyword evidence="5" id="KW-1185">Reference proteome</keyword>
<feature type="domain" description="PAC" evidence="3">
    <location>
        <begin position="336"/>
        <end position="388"/>
    </location>
</feature>
<evidence type="ECO:0000256" key="2">
    <source>
        <dbReference type="SAM" id="Phobius"/>
    </source>
</evidence>
<dbReference type="Proteomes" id="UP000199729">
    <property type="component" value="Plasmid pVF1"/>
</dbReference>
<evidence type="ECO:0000256" key="1">
    <source>
        <dbReference type="SAM" id="Coils"/>
    </source>
</evidence>
<keyword evidence="2" id="KW-1133">Transmembrane helix</keyword>
<keyword evidence="2" id="KW-0812">Transmembrane</keyword>
<dbReference type="EMBL" id="CP022424">
    <property type="protein sequence ID" value="ASM79213.1"/>
    <property type="molecule type" value="Genomic_DNA"/>
</dbReference>
<dbReference type="InterPro" id="IPR033414">
    <property type="entry name" value="Sensor_dom"/>
</dbReference>
<feature type="transmembrane region" description="Helical" evidence="2">
    <location>
        <begin position="165"/>
        <end position="186"/>
    </location>
</feature>
<dbReference type="Gene3D" id="3.30.450.20">
    <property type="entry name" value="PAS domain"/>
    <property type="match status" value="1"/>
</dbReference>
<gene>
    <name evidence="4" type="ORF">VITFI_CDS3436</name>
</gene>
<dbReference type="SUPFAM" id="SSF55785">
    <property type="entry name" value="PYP-like sensor domain (PAS domain)"/>
    <property type="match status" value="1"/>
</dbReference>
<dbReference type="InterPro" id="IPR000014">
    <property type="entry name" value="PAS"/>
</dbReference>
<dbReference type="InterPro" id="IPR013656">
    <property type="entry name" value="PAS_4"/>
</dbReference>
<dbReference type="CDD" id="cd00130">
    <property type="entry name" value="PAS"/>
    <property type="match status" value="1"/>
</dbReference>